<dbReference type="EC" id="3.5.4.33" evidence="8"/>
<dbReference type="Proteomes" id="UP000247555">
    <property type="component" value="Unassembled WGS sequence"/>
</dbReference>
<protein>
    <recommendedName>
        <fullName evidence="8">tRNA-specific adenosine deaminase</fullName>
        <ecNumber evidence="8">3.5.4.33</ecNumber>
    </recommendedName>
</protein>
<keyword evidence="6 8" id="KW-0862">Zinc</keyword>
<comment type="function">
    <text evidence="8">Catalyzes the deamination of adenosine to inosine at the wobble position 34 of tRNA(Arg2).</text>
</comment>
<dbReference type="EMBL" id="QJKI01000016">
    <property type="protein sequence ID" value="PXX77682.1"/>
    <property type="molecule type" value="Genomic_DNA"/>
</dbReference>
<keyword evidence="3 8" id="KW-0819">tRNA processing</keyword>
<dbReference type="InterPro" id="IPR016193">
    <property type="entry name" value="Cytidine_deaminase-like"/>
</dbReference>
<feature type="active site" description="Proton donor" evidence="8">
    <location>
        <position position="146"/>
    </location>
</feature>
<feature type="binding site" evidence="8">
    <location>
        <position position="177"/>
    </location>
    <ligand>
        <name>Zn(2+)</name>
        <dbReference type="ChEBI" id="CHEBI:29105"/>
        <note>catalytic</note>
    </ligand>
</feature>
<evidence type="ECO:0000256" key="5">
    <source>
        <dbReference type="ARBA" id="ARBA00022801"/>
    </source>
</evidence>
<dbReference type="PROSITE" id="PS00903">
    <property type="entry name" value="CYT_DCMP_DEAMINASES_1"/>
    <property type="match status" value="1"/>
</dbReference>
<evidence type="ECO:0000313" key="11">
    <source>
        <dbReference type="Proteomes" id="UP000247555"/>
    </source>
</evidence>
<evidence type="ECO:0000256" key="4">
    <source>
        <dbReference type="ARBA" id="ARBA00022723"/>
    </source>
</evidence>
<comment type="caution">
    <text evidence="10">The sequence shown here is derived from an EMBL/GenBank/DDBJ whole genome shotgun (WGS) entry which is preliminary data.</text>
</comment>
<dbReference type="InterPro" id="IPR007077">
    <property type="entry name" value="TfoX_C"/>
</dbReference>
<keyword evidence="5 8" id="KW-0378">Hydrolase</keyword>
<dbReference type="PANTHER" id="PTHR11079:SF202">
    <property type="entry name" value="TRNA-SPECIFIC ADENOSINE DEAMINASE"/>
    <property type="match status" value="1"/>
</dbReference>
<dbReference type="AlphaFoldDB" id="A0A318KML1"/>
<evidence type="ECO:0000256" key="1">
    <source>
        <dbReference type="ARBA" id="ARBA00010669"/>
    </source>
</evidence>
<organism evidence="10 11">
    <name type="scientific">Rivihabitans pingtungensis</name>
    <dbReference type="NCBI Taxonomy" id="1054498"/>
    <lineage>
        <taxon>Bacteria</taxon>
        <taxon>Pseudomonadati</taxon>
        <taxon>Pseudomonadota</taxon>
        <taxon>Betaproteobacteria</taxon>
        <taxon>Neisseriales</taxon>
        <taxon>Aquaspirillaceae</taxon>
        <taxon>Rivihabitans</taxon>
    </lineage>
</organism>
<evidence type="ECO:0000256" key="6">
    <source>
        <dbReference type="ARBA" id="ARBA00022833"/>
    </source>
</evidence>
<comment type="similarity">
    <text evidence="1">Belongs to the cytidine and deoxycytidylate deaminase family. ADAT2 subfamily.</text>
</comment>
<evidence type="ECO:0000256" key="2">
    <source>
        <dbReference type="ARBA" id="ARBA00011738"/>
    </source>
</evidence>
<name>A0A318KML1_9NEIS</name>
<comment type="catalytic activity">
    <reaction evidence="7 8">
        <text>adenosine(34) in tRNA + H2O + H(+) = inosine(34) in tRNA + NH4(+)</text>
        <dbReference type="Rhea" id="RHEA:43168"/>
        <dbReference type="Rhea" id="RHEA-COMP:10373"/>
        <dbReference type="Rhea" id="RHEA-COMP:10374"/>
        <dbReference type="ChEBI" id="CHEBI:15377"/>
        <dbReference type="ChEBI" id="CHEBI:15378"/>
        <dbReference type="ChEBI" id="CHEBI:28938"/>
        <dbReference type="ChEBI" id="CHEBI:74411"/>
        <dbReference type="ChEBI" id="CHEBI:82852"/>
        <dbReference type="EC" id="3.5.4.33"/>
    </reaction>
</comment>
<dbReference type="GO" id="GO:0002100">
    <property type="term" value="P:tRNA wobble adenosine to inosine editing"/>
    <property type="evidence" value="ECO:0007669"/>
    <property type="project" value="UniProtKB-UniRule"/>
</dbReference>
<reference evidence="10 11" key="1">
    <citation type="submission" date="2018-05" db="EMBL/GenBank/DDBJ databases">
        <title>Genomic Encyclopedia of Type Strains, Phase IV (KMG-IV): sequencing the most valuable type-strain genomes for metagenomic binning, comparative biology and taxonomic classification.</title>
        <authorList>
            <person name="Goeker M."/>
        </authorList>
    </citation>
    <scope>NUCLEOTIDE SEQUENCE [LARGE SCALE GENOMIC DNA]</scope>
    <source>
        <strain evidence="10 11">DSM 29661</strain>
    </source>
</reference>
<dbReference type="GO" id="GO:0052717">
    <property type="term" value="F:tRNA-specific adenosine-34 deaminase activity"/>
    <property type="evidence" value="ECO:0007669"/>
    <property type="project" value="UniProtKB-UniRule"/>
</dbReference>
<dbReference type="PROSITE" id="PS51747">
    <property type="entry name" value="CYT_DCMP_DEAMINASES_2"/>
    <property type="match status" value="1"/>
</dbReference>
<dbReference type="RefSeq" id="WP_110391350.1">
    <property type="nucleotide sequence ID" value="NZ_QJKI01000016.1"/>
</dbReference>
<dbReference type="GO" id="GO:0008270">
    <property type="term" value="F:zinc ion binding"/>
    <property type="evidence" value="ECO:0007669"/>
    <property type="project" value="UniProtKB-UniRule"/>
</dbReference>
<accession>A0A318KML1</accession>
<dbReference type="CDD" id="cd01285">
    <property type="entry name" value="nucleoside_deaminase"/>
    <property type="match status" value="1"/>
</dbReference>
<dbReference type="InterPro" id="IPR016192">
    <property type="entry name" value="APOBEC/CMP_deaminase_Zn-bd"/>
</dbReference>
<feature type="binding site" evidence="8">
    <location>
        <position position="174"/>
    </location>
    <ligand>
        <name>Zn(2+)</name>
        <dbReference type="ChEBI" id="CHEBI:29105"/>
        <note>catalytic</note>
    </ligand>
</feature>
<dbReference type="SUPFAM" id="SSF53927">
    <property type="entry name" value="Cytidine deaminase-like"/>
    <property type="match status" value="1"/>
</dbReference>
<dbReference type="HAMAP" id="MF_00972">
    <property type="entry name" value="tRNA_aden_deaminase"/>
    <property type="match status" value="1"/>
</dbReference>
<evidence type="ECO:0000256" key="3">
    <source>
        <dbReference type="ARBA" id="ARBA00022694"/>
    </source>
</evidence>
<dbReference type="OrthoDB" id="9802676at2"/>
<dbReference type="InterPro" id="IPR028883">
    <property type="entry name" value="tRNA_aden_deaminase"/>
</dbReference>
<comment type="cofactor">
    <cofactor evidence="8">
        <name>Zn(2+)</name>
        <dbReference type="ChEBI" id="CHEBI:29105"/>
    </cofactor>
    <text evidence="8">Binds 1 zinc ion per subunit.</text>
</comment>
<gene>
    <name evidence="8" type="primary">tadA</name>
    <name evidence="10" type="ORF">DFR34_11663</name>
</gene>
<evidence type="ECO:0000313" key="10">
    <source>
        <dbReference type="EMBL" id="PXX77682.1"/>
    </source>
</evidence>
<dbReference type="PANTHER" id="PTHR11079">
    <property type="entry name" value="CYTOSINE DEAMINASE FAMILY MEMBER"/>
    <property type="match status" value="1"/>
</dbReference>
<proteinExistence type="inferred from homology"/>
<dbReference type="NCBIfam" id="NF008113">
    <property type="entry name" value="PRK10860.1"/>
    <property type="match status" value="1"/>
</dbReference>
<dbReference type="InterPro" id="IPR002125">
    <property type="entry name" value="CMP_dCMP_dom"/>
</dbReference>
<dbReference type="FunFam" id="3.40.140.10:FF:000005">
    <property type="entry name" value="tRNA-specific adenosine deaminase"/>
    <property type="match status" value="1"/>
</dbReference>
<feature type="domain" description="CMP/dCMP-type deaminase" evidence="9">
    <location>
        <begin position="93"/>
        <end position="220"/>
    </location>
</feature>
<dbReference type="Gene3D" id="3.40.140.10">
    <property type="entry name" value="Cytidine Deaminase, domain 2"/>
    <property type="match status" value="1"/>
</dbReference>
<dbReference type="Pfam" id="PF00383">
    <property type="entry name" value="dCMP_cyt_deam_1"/>
    <property type="match status" value="1"/>
</dbReference>
<sequence length="245" mass="26006">MTAADPLARLGPKTQAWLAELGVYSHAQLVELGAVEAFVQLKARGHTVARTLLWALHGCVLGCRGSELDAELRESLWQAARARPTPPPPLDWAEAERWMALALALAHEAAAAGEVPVGALVVKDGQVIGRGFNQPIGRHDPSAHAEMLALRQAAATLGNYRLDGCSLYVTLEPCPMCAGAIQHARIARLVFGAHDGKTGAAGSVVNLFAEPRLNHHTAVYPGVRAAEAGALLSDFFRARRARSPA</sequence>
<keyword evidence="11" id="KW-1185">Reference proteome</keyword>
<evidence type="ECO:0000256" key="8">
    <source>
        <dbReference type="HAMAP-Rule" id="MF_00972"/>
    </source>
</evidence>
<dbReference type="Gene3D" id="1.10.150.20">
    <property type="entry name" value="5' to 3' exonuclease, C-terminal subdomain"/>
    <property type="match status" value="1"/>
</dbReference>
<dbReference type="Pfam" id="PF04994">
    <property type="entry name" value="TfoX_C"/>
    <property type="match status" value="1"/>
</dbReference>
<feature type="binding site" evidence="8">
    <location>
        <position position="144"/>
    </location>
    <ligand>
        <name>Zn(2+)</name>
        <dbReference type="ChEBI" id="CHEBI:29105"/>
        <note>catalytic</note>
    </ligand>
</feature>
<comment type="subunit">
    <text evidence="2 8">Homodimer.</text>
</comment>
<evidence type="ECO:0000259" key="9">
    <source>
        <dbReference type="PROSITE" id="PS51747"/>
    </source>
</evidence>
<evidence type="ECO:0000256" key="7">
    <source>
        <dbReference type="ARBA" id="ARBA00048045"/>
    </source>
</evidence>
<keyword evidence="4 8" id="KW-0479">Metal-binding</keyword>